<reference evidence="3" key="1">
    <citation type="submission" date="2025-08" db="UniProtKB">
        <authorList>
            <consortium name="RefSeq"/>
        </authorList>
    </citation>
    <scope>IDENTIFICATION</scope>
    <source>
        <strain evidence="3">15085-1641.00</strain>
        <tissue evidence="3">Whole body</tissue>
    </source>
</reference>
<feature type="compositionally biased region" description="Polar residues" evidence="1">
    <location>
        <begin position="13"/>
        <end position="22"/>
    </location>
</feature>
<dbReference type="KEGG" id="dhe:111603647"/>
<sequence>MDEIQKSVEGVGPTQSQSSSSRRVMWKVCDGEEEVYDSVVNYRSVSPTHESINSSDRNLPGTSSPQLLGPSEGTFQLVMKEYLPKYEAAAKSATSLAMRYKPSHESMQDLASTKRSRAIGIWHSLYDRIRNKKLGDKACPSLALRYKPSHESLKNRRSKDLLAEQPSPRSAILAKHKLATADLKLETCFFPPYQTAVVREAAPKFANRLCKFDDSDSCCSGSLELRVPLLKSSKSRNVSGTMDLLNLVDSKSFLNPTDANNSNSKTKRRTKTVTTSNTGTSKGNGSKTTPSGNTNNTLPTLRQRQLELHRIRVLIEKRRLELLDLKIVRERADALRHEILFHKDLQLKHNQIKSYEDNNSSQA</sequence>
<feature type="region of interest" description="Disordered" evidence="1">
    <location>
        <begin position="255"/>
        <end position="298"/>
    </location>
</feature>
<accession>A0A6J1M7C2</accession>
<feature type="compositionally biased region" description="Polar residues" evidence="1">
    <location>
        <begin position="47"/>
        <end position="66"/>
    </location>
</feature>
<dbReference type="RefSeq" id="XP_023177094.2">
    <property type="nucleotide sequence ID" value="XM_023321326.2"/>
</dbReference>
<dbReference type="OMA" id="LKLETCF"/>
<dbReference type="GeneID" id="111603647"/>
<dbReference type="OrthoDB" id="7883317at2759"/>
<name>A0A6J1M7C2_DROHY</name>
<evidence type="ECO:0000256" key="1">
    <source>
        <dbReference type="SAM" id="MobiDB-lite"/>
    </source>
</evidence>
<gene>
    <name evidence="3" type="primary">LOC111603647</name>
</gene>
<proteinExistence type="predicted"/>
<feature type="compositionally biased region" description="Low complexity" evidence="1">
    <location>
        <begin position="272"/>
        <end position="289"/>
    </location>
</feature>
<feature type="region of interest" description="Disordered" evidence="1">
    <location>
        <begin position="1"/>
        <end position="23"/>
    </location>
</feature>
<dbReference type="Proteomes" id="UP000504633">
    <property type="component" value="Unplaced"/>
</dbReference>
<keyword evidence="2" id="KW-1185">Reference proteome</keyword>
<evidence type="ECO:0000313" key="2">
    <source>
        <dbReference type="Proteomes" id="UP000504633"/>
    </source>
</evidence>
<evidence type="ECO:0000313" key="3">
    <source>
        <dbReference type="RefSeq" id="XP_023177094.2"/>
    </source>
</evidence>
<feature type="region of interest" description="Disordered" evidence="1">
    <location>
        <begin position="47"/>
        <end position="68"/>
    </location>
</feature>
<protein>
    <submittedName>
        <fullName evidence="3">Uncharacterized protein LOC111603647</fullName>
    </submittedName>
</protein>
<dbReference type="AlphaFoldDB" id="A0A6J1M7C2"/>
<organism evidence="2 3">
    <name type="scientific">Drosophila hydei</name>
    <name type="common">Fruit fly</name>
    <dbReference type="NCBI Taxonomy" id="7224"/>
    <lineage>
        <taxon>Eukaryota</taxon>
        <taxon>Metazoa</taxon>
        <taxon>Ecdysozoa</taxon>
        <taxon>Arthropoda</taxon>
        <taxon>Hexapoda</taxon>
        <taxon>Insecta</taxon>
        <taxon>Pterygota</taxon>
        <taxon>Neoptera</taxon>
        <taxon>Endopterygota</taxon>
        <taxon>Diptera</taxon>
        <taxon>Brachycera</taxon>
        <taxon>Muscomorpha</taxon>
        <taxon>Ephydroidea</taxon>
        <taxon>Drosophilidae</taxon>
        <taxon>Drosophila</taxon>
    </lineage>
</organism>